<dbReference type="InterPro" id="IPR019734">
    <property type="entry name" value="TPR_rpt"/>
</dbReference>
<feature type="repeat" description="TPR" evidence="1">
    <location>
        <begin position="53"/>
        <end position="86"/>
    </location>
</feature>
<comment type="caution">
    <text evidence="2">The sequence shown here is derived from an EMBL/GenBank/DDBJ whole genome shotgun (WGS) entry which is preliminary data.</text>
</comment>
<protein>
    <recommendedName>
        <fullName evidence="4">FAT domain-containing protein</fullName>
    </recommendedName>
</protein>
<evidence type="ECO:0000313" key="2">
    <source>
        <dbReference type="EMBL" id="EJW78389.1"/>
    </source>
</evidence>
<sequence length="463" mass="52659">MDAYFSMRELLKCLVQRSSMPNLTEEQKHNALMEAFSVVQKTTINTFTKENIAKLYSLRGKVLMKLEKYDDASHSFKTAALLHENVAGGNSVWLHWADFLESRLDIENTEEAALSAGIEALVGIMEGARMENELRARKYIARLLWLVKKLSVYGNITEKEVDAKLEKHGTGIPASNWLPWTLYLGVLVLYLLGNGLSNQSAAVNRPVILESIESEFDSIFFHLLEASRKYITQSAQALSLLHCGKDRESREISLRLPQLVAELQLRPSVAIARIISHVGESNEQQVFYAVAASQPLDFILENVSAAFDPLKNDKGNPVTSQELFRDIIRKLCQNRPVEISSLCRILFELNSVKEHWLEYTLHKVNELKNRLFGFAHRNLESLTSHPIPEDFVAEIRKWQCSLQDFTGFKEISEDIKKCAQDLESDFAIQKGRNDKLTDLLSIVVKWSLLLAAKFDKLPRLLNI</sequence>
<evidence type="ECO:0000256" key="1">
    <source>
        <dbReference type="PROSITE-ProRule" id="PRU00339"/>
    </source>
</evidence>
<evidence type="ECO:0008006" key="4">
    <source>
        <dbReference type="Google" id="ProtNLM"/>
    </source>
</evidence>
<dbReference type="Proteomes" id="UP000004810">
    <property type="component" value="Unassembled WGS sequence"/>
</dbReference>
<gene>
    <name evidence="2" type="ORF">WUBG_10700</name>
</gene>
<organism evidence="2 3">
    <name type="scientific">Wuchereria bancrofti</name>
    <dbReference type="NCBI Taxonomy" id="6293"/>
    <lineage>
        <taxon>Eukaryota</taxon>
        <taxon>Metazoa</taxon>
        <taxon>Ecdysozoa</taxon>
        <taxon>Nematoda</taxon>
        <taxon>Chromadorea</taxon>
        <taxon>Rhabditida</taxon>
        <taxon>Spirurina</taxon>
        <taxon>Spiruromorpha</taxon>
        <taxon>Filarioidea</taxon>
        <taxon>Onchocercidae</taxon>
        <taxon>Wuchereria</taxon>
    </lineage>
</organism>
<evidence type="ECO:0000313" key="3">
    <source>
        <dbReference type="Proteomes" id="UP000004810"/>
    </source>
</evidence>
<proteinExistence type="predicted"/>
<reference evidence="3" key="1">
    <citation type="submission" date="2012-08" db="EMBL/GenBank/DDBJ databases">
        <title>The Genome Sequence of Wuchereria bancrofti.</title>
        <authorList>
            <person name="Nutman T.B."/>
            <person name="Fink D.L."/>
            <person name="Russ C."/>
            <person name="Young S."/>
            <person name="Zeng Q."/>
            <person name="Koehrsen M."/>
            <person name="Alvarado L."/>
            <person name="Berlin A."/>
            <person name="Chapman S.B."/>
            <person name="Chen Z."/>
            <person name="Freedman E."/>
            <person name="Gellesch M."/>
            <person name="Goldberg J."/>
            <person name="Griggs A."/>
            <person name="Gujja S."/>
            <person name="Heilman E.R."/>
            <person name="Heiman D."/>
            <person name="Hepburn T."/>
            <person name="Howarth C."/>
            <person name="Jen D."/>
            <person name="Larson L."/>
            <person name="Lewis B."/>
            <person name="Mehta T."/>
            <person name="Park D."/>
            <person name="Pearson M."/>
            <person name="Roberts A."/>
            <person name="Saif S."/>
            <person name="Shea T."/>
            <person name="Shenoy N."/>
            <person name="Sisk P."/>
            <person name="Stolte C."/>
            <person name="Sykes S."/>
            <person name="Walk T."/>
            <person name="White J."/>
            <person name="Yandava C."/>
            <person name="Haas B."/>
            <person name="Henn M.R."/>
            <person name="Nusbaum C."/>
            <person name="Birren B."/>
        </authorList>
    </citation>
    <scope>NUCLEOTIDE SEQUENCE [LARGE SCALE GENOMIC DNA]</scope>
    <source>
        <strain evidence="3">NA</strain>
    </source>
</reference>
<dbReference type="AlphaFoldDB" id="J9ET13"/>
<keyword evidence="1" id="KW-0802">TPR repeat</keyword>
<accession>J9ET13</accession>
<dbReference type="EMBL" id="ADBV01006636">
    <property type="protein sequence ID" value="EJW78389.1"/>
    <property type="molecule type" value="Genomic_DNA"/>
</dbReference>
<name>J9ET13_WUCBA</name>
<dbReference type="PROSITE" id="PS50005">
    <property type="entry name" value="TPR"/>
    <property type="match status" value="1"/>
</dbReference>